<dbReference type="OrthoDB" id="9813719at2"/>
<keyword evidence="2" id="KW-0547">Nucleotide-binding</keyword>
<feature type="site" description="Important for autoinhibition of adenylyltransferase activity" evidence="3">
    <location>
        <position position="63"/>
    </location>
</feature>
<dbReference type="SUPFAM" id="SSF140931">
    <property type="entry name" value="Fic-like"/>
    <property type="match status" value="1"/>
</dbReference>
<protein>
    <submittedName>
        <fullName evidence="5">Fic family protein</fullName>
    </submittedName>
</protein>
<dbReference type="PROSITE" id="PS51459">
    <property type="entry name" value="FIDO"/>
    <property type="match status" value="1"/>
</dbReference>
<feature type="binding site" evidence="2">
    <location>
        <begin position="196"/>
        <end position="203"/>
    </location>
    <ligand>
        <name>ATP</name>
        <dbReference type="ChEBI" id="CHEBI:30616"/>
    </ligand>
</feature>
<keyword evidence="6" id="KW-1185">Reference proteome</keyword>
<evidence type="ECO:0000256" key="3">
    <source>
        <dbReference type="PIRSR" id="PIRSR640198-3"/>
    </source>
</evidence>
<proteinExistence type="predicted"/>
<feature type="active site" evidence="1">
    <location>
        <position position="192"/>
    </location>
</feature>
<dbReference type="AlphaFoldDB" id="A0A3P2A1A9"/>
<reference evidence="5 6" key="1">
    <citation type="submission" date="2018-11" db="EMBL/GenBank/DDBJ databases">
        <title>Genomes From Bacteria Associated with the Canine Oral Cavity: a Test Case for Automated Genome-Based Taxonomic Assignment.</title>
        <authorList>
            <person name="Coil D.A."/>
            <person name="Jospin G."/>
            <person name="Darling A.E."/>
            <person name="Wallis C."/>
            <person name="Davis I.J."/>
            <person name="Harris S."/>
            <person name="Eisen J.A."/>
            <person name="Holcombe L.J."/>
            <person name="O'Flynn C."/>
        </authorList>
    </citation>
    <scope>NUCLEOTIDE SEQUENCE [LARGE SCALE GENOMIC DNA]</scope>
    <source>
        <strain evidence="5 6">COT-280</strain>
    </source>
</reference>
<dbReference type="PANTHER" id="PTHR13504">
    <property type="entry name" value="FIDO DOMAIN-CONTAINING PROTEIN DDB_G0283145"/>
    <property type="match status" value="1"/>
</dbReference>
<dbReference type="GO" id="GO:0005524">
    <property type="term" value="F:ATP binding"/>
    <property type="evidence" value="ECO:0007669"/>
    <property type="project" value="UniProtKB-KW"/>
</dbReference>
<feature type="binding site" evidence="2">
    <location>
        <begin position="230"/>
        <end position="231"/>
    </location>
    <ligand>
        <name>ATP</name>
        <dbReference type="ChEBI" id="CHEBI:30616"/>
    </ligand>
</feature>
<evidence type="ECO:0000256" key="1">
    <source>
        <dbReference type="PIRSR" id="PIRSR640198-1"/>
    </source>
</evidence>
<evidence type="ECO:0000259" key="4">
    <source>
        <dbReference type="PROSITE" id="PS51459"/>
    </source>
</evidence>
<dbReference type="STRING" id="1121352.GCA_000620925_01872"/>
<comment type="caution">
    <text evidence="5">The sequence shown here is derived from an EMBL/GenBank/DDBJ whole genome shotgun (WGS) entry which is preliminary data.</text>
</comment>
<keyword evidence="2" id="KW-0067">ATP-binding</keyword>
<evidence type="ECO:0000256" key="2">
    <source>
        <dbReference type="PIRSR" id="PIRSR640198-2"/>
    </source>
</evidence>
<gene>
    <name evidence="5" type="ORF">EII21_11130</name>
</gene>
<dbReference type="PANTHER" id="PTHR13504:SF38">
    <property type="entry name" value="FIDO DOMAIN-CONTAINING PROTEIN"/>
    <property type="match status" value="1"/>
</dbReference>
<organism evidence="5 6">
    <name type="scientific">Conchiformibius steedae</name>
    <dbReference type="NCBI Taxonomy" id="153493"/>
    <lineage>
        <taxon>Bacteria</taxon>
        <taxon>Pseudomonadati</taxon>
        <taxon>Pseudomonadota</taxon>
        <taxon>Betaproteobacteria</taxon>
        <taxon>Neisseriales</taxon>
        <taxon>Neisseriaceae</taxon>
        <taxon>Conchiformibius</taxon>
    </lineage>
</organism>
<evidence type="ECO:0000313" key="6">
    <source>
        <dbReference type="Proteomes" id="UP000269923"/>
    </source>
</evidence>
<dbReference type="Pfam" id="PF02661">
    <property type="entry name" value="Fic"/>
    <property type="match status" value="1"/>
</dbReference>
<feature type="domain" description="Fido" evidence="4">
    <location>
        <begin position="113"/>
        <end position="254"/>
    </location>
</feature>
<dbReference type="InterPro" id="IPR040198">
    <property type="entry name" value="Fido_containing"/>
</dbReference>
<dbReference type="InterPro" id="IPR036597">
    <property type="entry name" value="Fido-like_dom_sf"/>
</dbReference>
<dbReference type="Gene3D" id="1.10.3290.10">
    <property type="entry name" value="Fido-like domain"/>
    <property type="match status" value="1"/>
</dbReference>
<dbReference type="InterPro" id="IPR003812">
    <property type="entry name" value="Fido"/>
</dbReference>
<accession>A0A3P2A1A9</accession>
<dbReference type="Proteomes" id="UP000269923">
    <property type="component" value="Unassembled WGS sequence"/>
</dbReference>
<name>A0A3P2A1A9_9NEIS</name>
<dbReference type="RefSeq" id="WP_124796452.1">
    <property type="nucleotide sequence ID" value="NZ_RQYC01000039.1"/>
</dbReference>
<dbReference type="EMBL" id="RQYC01000039">
    <property type="protein sequence ID" value="RRD88666.1"/>
    <property type="molecule type" value="Genomic_DNA"/>
</dbReference>
<sequence length="292" mass="33601">MQNNQSLNLSTIWHDTPDFSELKAQLSDLKACLDSFRPLSENEIFKLKQAFDIEYTYQSNKIEGNTLSKNETHLVVNKGFTVKGKTLAEHLEAVNHQEAIDYIREVASSELPFDKRCLLDIHALILHGINRENAGRYRLEDVLISGSSFVPPSFLHIPDLMSQYFDFYHKNKDIMHPVELAAEIHERLVTIHPFIDGNGRTARLVMNLILLRNGYPITILDSENDKRLAYYDSLEQAQTGQDPEKIQFKVLIAQNVKHWLLVYLNLLAPNGNAEAQQKGYYFFKRIETLLQA</sequence>
<evidence type="ECO:0000313" key="5">
    <source>
        <dbReference type="EMBL" id="RRD88666.1"/>
    </source>
</evidence>